<proteinExistence type="predicted"/>
<evidence type="ECO:0000256" key="1">
    <source>
        <dbReference type="SAM" id="Coils"/>
    </source>
</evidence>
<gene>
    <name evidence="3" type="ORF">SAMN06296036_104253</name>
</gene>
<evidence type="ECO:0000256" key="2">
    <source>
        <dbReference type="SAM" id="SignalP"/>
    </source>
</evidence>
<keyword evidence="1" id="KW-0175">Coiled coil</keyword>
<feature type="signal peptide" evidence="2">
    <location>
        <begin position="1"/>
        <end position="28"/>
    </location>
</feature>
<accession>A0A1Y6BM51</accession>
<dbReference type="STRING" id="1513793.SAMN06296036_104253"/>
<feature type="coiled-coil region" evidence="1">
    <location>
        <begin position="85"/>
        <end position="112"/>
    </location>
</feature>
<keyword evidence="2" id="KW-0732">Signal</keyword>
<organism evidence="3 4">
    <name type="scientific">Pseudobacteriovorax antillogorgiicola</name>
    <dbReference type="NCBI Taxonomy" id="1513793"/>
    <lineage>
        <taxon>Bacteria</taxon>
        <taxon>Pseudomonadati</taxon>
        <taxon>Bdellovibrionota</taxon>
        <taxon>Oligoflexia</taxon>
        <taxon>Oligoflexales</taxon>
        <taxon>Pseudobacteriovoracaceae</taxon>
        <taxon>Pseudobacteriovorax</taxon>
    </lineage>
</organism>
<dbReference type="Proteomes" id="UP000192907">
    <property type="component" value="Unassembled WGS sequence"/>
</dbReference>
<dbReference type="EMBL" id="FWZT01000004">
    <property type="protein sequence ID" value="SMF07908.1"/>
    <property type="molecule type" value="Genomic_DNA"/>
</dbReference>
<feature type="chain" id="PRO_5012283223" evidence="2">
    <location>
        <begin position="29"/>
        <end position="270"/>
    </location>
</feature>
<dbReference type="RefSeq" id="WP_132316562.1">
    <property type="nucleotide sequence ID" value="NZ_FWZT01000004.1"/>
</dbReference>
<evidence type="ECO:0000313" key="3">
    <source>
        <dbReference type="EMBL" id="SMF07908.1"/>
    </source>
</evidence>
<dbReference type="AlphaFoldDB" id="A0A1Y6BM51"/>
<reference evidence="4" key="1">
    <citation type="submission" date="2017-04" db="EMBL/GenBank/DDBJ databases">
        <authorList>
            <person name="Varghese N."/>
            <person name="Submissions S."/>
        </authorList>
    </citation>
    <scope>NUCLEOTIDE SEQUENCE [LARGE SCALE GENOMIC DNA]</scope>
    <source>
        <strain evidence="4">RKEM611</strain>
    </source>
</reference>
<keyword evidence="4" id="KW-1185">Reference proteome</keyword>
<protein>
    <submittedName>
        <fullName evidence="3">Uncharacterized protein</fullName>
    </submittedName>
</protein>
<name>A0A1Y6BM51_9BACT</name>
<evidence type="ECO:0000313" key="4">
    <source>
        <dbReference type="Proteomes" id="UP000192907"/>
    </source>
</evidence>
<sequence>MKRSLYRNILKLFFTLLAPLFFSHGAAAQNPLEVFLAAAAQNRWEVPRLISSVGNSHDWLTGKAHHHEPLTSTPIPNCSEVQSNHKAMKDLVAELTNVLQEMQDLLKVIDETSDIEELFKLLDELDLLLLRQLEIRDQLNVVFPASYQTIDRLMEVSWDLPQVEDLGLDPDQWQIVSARLEPTRISLPSWEWQEGDIEPIQEIDEWHEGPTLENGAIRVTRWANPLYGCVEVNDIRMRATLEITLQNRENRILNVEAKGVFLSRRGGNEL</sequence>